<evidence type="ECO:0000313" key="5">
    <source>
        <dbReference type="Proteomes" id="UP000075666"/>
    </source>
</evidence>
<proteinExistence type="predicted"/>
<accession>A0A150LGN3</accession>
<comment type="caution">
    <text evidence="4">The sequence shown here is derived from an EMBL/GenBank/DDBJ whole genome shotgun (WGS) entry which is preliminary data.</text>
</comment>
<name>A0A150LGN3_9BACI</name>
<protein>
    <submittedName>
        <fullName evidence="4">Uncharacterized protein</fullName>
    </submittedName>
</protein>
<dbReference type="Proteomes" id="UP000075666">
    <property type="component" value="Unassembled WGS sequence"/>
</dbReference>
<evidence type="ECO:0000259" key="3">
    <source>
        <dbReference type="Pfam" id="PF11797"/>
    </source>
</evidence>
<dbReference type="Pfam" id="PF06030">
    <property type="entry name" value="WxLIP_PGBD"/>
    <property type="match status" value="1"/>
</dbReference>
<dbReference type="InterPro" id="IPR010317">
    <property type="entry name" value="WxLIP_PGBD"/>
</dbReference>
<evidence type="ECO:0000256" key="1">
    <source>
        <dbReference type="SAM" id="Phobius"/>
    </source>
</evidence>
<dbReference type="EMBL" id="LQYN01000006">
    <property type="protein sequence ID" value="KYD11405.1"/>
    <property type="molecule type" value="Genomic_DNA"/>
</dbReference>
<dbReference type="PATRIC" id="fig|46224.3.peg.3941"/>
<keyword evidence="5" id="KW-1185">Reference proteome</keyword>
<feature type="transmembrane region" description="Helical" evidence="1">
    <location>
        <begin position="317"/>
        <end position="338"/>
    </location>
</feature>
<evidence type="ECO:0000259" key="2">
    <source>
        <dbReference type="Pfam" id="PF06030"/>
    </source>
</evidence>
<organism evidence="4 5">
    <name type="scientific">Heyndrickxia sporothermodurans</name>
    <dbReference type="NCBI Taxonomy" id="46224"/>
    <lineage>
        <taxon>Bacteria</taxon>
        <taxon>Bacillati</taxon>
        <taxon>Bacillota</taxon>
        <taxon>Bacilli</taxon>
        <taxon>Bacillales</taxon>
        <taxon>Bacillaceae</taxon>
        <taxon>Heyndrickxia</taxon>
    </lineage>
</organism>
<gene>
    <name evidence="4" type="ORF">B4102_2133</name>
</gene>
<keyword evidence="1" id="KW-1133">Transmembrane helix</keyword>
<dbReference type="InterPro" id="IPR021759">
    <property type="entry name" value="WxLIP_HBD"/>
</dbReference>
<reference evidence="4 5" key="1">
    <citation type="submission" date="2016-01" db="EMBL/GenBank/DDBJ databases">
        <title>Genome Sequences of Twelve Sporeforming Bacillus Species Isolated from Foods.</title>
        <authorList>
            <person name="Berendsen E.M."/>
            <person name="Wells-Bennik M.H."/>
            <person name="Krawcyk A.O."/>
            <person name="De Jong A."/>
            <person name="Holsappel S."/>
            <person name="Eijlander R.T."/>
            <person name="Kuipers O.P."/>
        </authorList>
    </citation>
    <scope>NUCLEOTIDE SEQUENCE [LARGE SCALE GENOMIC DNA]</scope>
    <source>
        <strain evidence="4 5">B4102</strain>
    </source>
</reference>
<dbReference type="AlphaFoldDB" id="A0A150LGN3"/>
<dbReference type="OrthoDB" id="2904441at2"/>
<keyword evidence="1" id="KW-0472">Membrane</keyword>
<dbReference type="RefSeq" id="WP_066226159.1">
    <property type="nucleotide sequence ID" value="NZ_LQYN01000006.1"/>
</dbReference>
<dbReference type="Pfam" id="PF11797">
    <property type="entry name" value="WxLIP_HBD"/>
    <property type="match status" value="1"/>
</dbReference>
<feature type="domain" description="WxL Interacting Protein peptidoglycan binding" evidence="2">
    <location>
        <begin position="34"/>
        <end position="154"/>
    </location>
</feature>
<evidence type="ECO:0000313" key="4">
    <source>
        <dbReference type="EMBL" id="KYD11405.1"/>
    </source>
</evidence>
<dbReference type="STRING" id="46224.B4102_2133"/>
<keyword evidence="1" id="KW-0812">Transmembrane</keyword>
<sequence>MKKILFIITTSLVFLFSINFINVKAASNPKEKPFSAKLELPYNQEKGVKSYFNLHVKPKQKQTVYINLTNQESNTITVKISPTNALNSPTGGIIYTPKKKDDYSTLIDKDYYMDKNIIVPKEVTLAAFEQKKIPIKINVPNMDAGKLLGGILFELKQTELKEIENKKKEISFSGKVSIAQAIAIQLNLPKEAKNAPLKISDIKSANLANGMNVIFTLENSSADIQKRLNLDYSIKKDGETIFNGNISDFNVSPKSVVKMQIPWKGSKVAQGIYDLNINTPTGQNIYSDKFKVSNASVLNYSKQSGEKIVIPVLNIPIYIYIIAVVFILITIYLAFIFGKRKANVKGDKKVA</sequence>
<feature type="domain" description="WxL Interacting Protein host binding" evidence="3">
    <location>
        <begin position="177"/>
        <end position="295"/>
    </location>
</feature>